<dbReference type="InterPro" id="IPR036890">
    <property type="entry name" value="HATPase_C_sf"/>
</dbReference>
<dbReference type="EC" id="2.7.13.3" evidence="2"/>
<dbReference type="PRINTS" id="PR00344">
    <property type="entry name" value="BCTRLSENSOR"/>
</dbReference>
<proteinExistence type="predicted"/>
<evidence type="ECO:0000259" key="14">
    <source>
        <dbReference type="PROSITE" id="PS50851"/>
    </source>
</evidence>
<keyword evidence="4 10" id="KW-0597">Phosphoprotein</keyword>
<feature type="domain" description="HPt" evidence="15">
    <location>
        <begin position="253"/>
        <end position="357"/>
    </location>
</feature>
<feature type="modified residue" description="Phosphohistidine" evidence="9">
    <location>
        <position position="66"/>
    </location>
</feature>
<evidence type="ECO:0000256" key="8">
    <source>
        <dbReference type="ARBA" id="ARBA00035100"/>
    </source>
</evidence>
<feature type="modified residue" description="Phosphohistidine" evidence="9">
    <location>
        <position position="614"/>
    </location>
</feature>
<comment type="caution">
    <text evidence="16">The sequence shown here is derived from an EMBL/GenBank/DDBJ whole genome shotgun (WGS) entry which is preliminary data.</text>
</comment>
<dbReference type="InterPro" id="IPR011006">
    <property type="entry name" value="CheY-like_superfamily"/>
</dbReference>
<dbReference type="EMBL" id="NEGB01000004">
    <property type="protein sequence ID" value="OTG65582.1"/>
    <property type="molecule type" value="Genomic_DNA"/>
</dbReference>
<dbReference type="Pfam" id="PF00072">
    <property type="entry name" value="Response_reg"/>
    <property type="match status" value="1"/>
</dbReference>
<evidence type="ECO:0000256" key="10">
    <source>
        <dbReference type="PROSITE-ProRule" id="PRU00169"/>
    </source>
</evidence>
<accession>A0A1Y3CI61</accession>
<dbReference type="InterPro" id="IPR008207">
    <property type="entry name" value="Sig_transdc_His_kin_Hpt_dom"/>
</dbReference>
<dbReference type="PROSITE" id="PS50109">
    <property type="entry name" value="HIS_KIN"/>
    <property type="match status" value="1"/>
</dbReference>
<dbReference type="Pfam" id="PF02518">
    <property type="entry name" value="HATPase_c"/>
    <property type="match status" value="1"/>
</dbReference>
<dbReference type="InterPro" id="IPR002545">
    <property type="entry name" value="CheW-lke_dom"/>
</dbReference>
<dbReference type="InterPro" id="IPR003594">
    <property type="entry name" value="HATPase_dom"/>
</dbReference>
<evidence type="ECO:0000259" key="13">
    <source>
        <dbReference type="PROSITE" id="PS50110"/>
    </source>
</evidence>
<dbReference type="PANTHER" id="PTHR43395">
    <property type="entry name" value="SENSOR HISTIDINE KINASE CHEA"/>
    <property type="match status" value="1"/>
</dbReference>
<dbReference type="InterPro" id="IPR036641">
    <property type="entry name" value="HPT_dom_sf"/>
</dbReference>
<dbReference type="InterPro" id="IPR036061">
    <property type="entry name" value="CheW-like_dom_sf"/>
</dbReference>
<feature type="domain" description="Histidine kinase" evidence="12">
    <location>
        <begin position="1008"/>
        <end position="1241"/>
    </location>
</feature>
<dbReference type="SMART" id="SM00260">
    <property type="entry name" value="CheW"/>
    <property type="match status" value="1"/>
</dbReference>
<dbReference type="FunFam" id="3.30.565.10:FF:000016">
    <property type="entry name" value="Chemotaxis protein CheA, putative"/>
    <property type="match status" value="1"/>
</dbReference>
<dbReference type="STRING" id="1977882.B9T28_09030"/>
<feature type="domain" description="CheW-like" evidence="14">
    <location>
        <begin position="1243"/>
        <end position="1384"/>
    </location>
</feature>
<evidence type="ECO:0000256" key="5">
    <source>
        <dbReference type="ARBA" id="ARBA00022679"/>
    </source>
</evidence>
<dbReference type="InterPro" id="IPR004358">
    <property type="entry name" value="Sig_transdc_His_kin-like_C"/>
</dbReference>
<dbReference type="CDD" id="cd00088">
    <property type="entry name" value="HPT"/>
    <property type="match status" value="2"/>
</dbReference>
<reference evidence="16 17" key="1">
    <citation type="submission" date="2017-04" db="EMBL/GenBank/DDBJ databases">
        <title>High diversity of culturable Acinetobacter species in natural soil and water ecosystems.</title>
        <authorList>
            <person name="Nemec A."/>
            <person name="Radolfova-Krizova L."/>
        </authorList>
    </citation>
    <scope>NUCLEOTIDE SEQUENCE [LARGE SCALE GENOMIC DNA]</scope>
    <source>
        <strain evidence="16 17">ANC 4999</strain>
    </source>
</reference>
<dbReference type="SMART" id="SM00387">
    <property type="entry name" value="HATPase_c"/>
    <property type="match status" value="1"/>
</dbReference>
<evidence type="ECO:0000313" key="16">
    <source>
        <dbReference type="EMBL" id="OTG65582.1"/>
    </source>
</evidence>
<name>A0A1Y3CI61_9GAMM</name>
<dbReference type="CDD" id="cd17546">
    <property type="entry name" value="REC_hyHK_CKI1_RcsC-like"/>
    <property type="match status" value="1"/>
</dbReference>
<evidence type="ECO:0000256" key="4">
    <source>
        <dbReference type="ARBA" id="ARBA00022553"/>
    </source>
</evidence>
<organism evidence="16 17">
    <name type="scientific">Acinetobacter silvestris</name>
    <dbReference type="NCBI Taxonomy" id="1977882"/>
    <lineage>
        <taxon>Bacteria</taxon>
        <taxon>Pseudomonadati</taxon>
        <taxon>Pseudomonadota</taxon>
        <taxon>Gammaproteobacteria</taxon>
        <taxon>Moraxellales</taxon>
        <taxon>Moraxellaceae</taxon>
        <taxon>Acinetobacter</taxon>
    </lineage>
</organism>
<dbReference type="Gene3D" id="1.20.120.160">
    <property type="entry name" value="HPT domain"/>
    <property type="match status" value="4"/>
</dbReference>
<keyword evidence="5" id="KW-0808">Transferase</keyword>
<feature type="coiled-coil region" evidence="11">
    <location>
        <begin position="956"/>
        <end position="983"/>
    </location>
</feature>
<dbReference type="Proteomes" id="UP000242765">
    <property type="component" value="Unassembled WGS sequence"/>
</dbReference>
<dbReference type="GO" id="GO:0006935">
    <property type="term" value="P:chemotaxis"/>
    <property type="evidence" value="ECO:0007669"/>
    <property type="project" value="UniProtKB-KW"/>
</dbReference>
<dbReference type="PROSITE" id="PS50851">
    <property type="entry name" value="CHEW"/>
    <property type="match status" value="1"/>
</dbReference>
<dbReference type="SMART" id="SM01231">
    <property type="entry name" value="H-kinase_dim"/>
    <property type="match status" value="1"/>
</dbReference>
<dbReference type="Gene3D" id="3.40.50.2300">
    <property type="match status" value="1"/>
</dbReference>
<feature type="modified residue" description="4-aspartylphosphate" evidence="10">
    <location>
        <position position="1455"/>
    </location>
</feature>
<evidence type="ECO:0000259" key="12">
    <source>
        <dbReference type="PROSITE" id="PS50109"/>
    </source>
</evidence>
<dbReference type="InterPro" id="IPR051315">
    <property type="entry name" value="Bact_Chemotaxis_CheA"/>
</dbReference>
<dbReference type="OrthoDB" id="9803176at2"/>
<feature type="domain" description="HPt" evidence="15">
    <location>
        <begin position="19"/>
        <end position="127"/>
    </location>
</feature>
<evidence type="ECO:0000256" key="9">
    <source>
        <dbReference type="PROSITE-ProRule" id="PRU00110"/>
    </source>
</evidence>
<dbReference type="Gene3D" id="3.30.565.10">
    <property type="entry name" value="Histidine kinase-like ATPase, C-terminal domain"/>
    <property type="match status" value="1"/>
</dbReference>
<dbReference type="PANTHER" id="PTHR43395:SF8">
    <property type="entry name" value="HISTIDINE KINASE"/>
    <property type="match status" value="1"/>
</dbReference>
<feature type="domain" description="Response regulatory" evidence="13">
    <location>
        <begin position="1406"/>
        <end position="1522"/>
    </location>
</feature>
<dbReference type="SUPFAM" id="SSF47226">
    <property type="entry name" value="Histidine-containing phosphotransfer domain, HPT domain"/>
    <property type="match status" value="4"/>
</dbReference>
<dbReference type="Pfam" id="PF01584">
    <property type="entry name" value="CheW"/>
    <property type="match status" value="1"/>
</dbReference>
<dbReference type="SMART" id="SM00073">
    <property type="entry name" value="HPT"/>
    <property type="match status" value="4"/>
</dbReference>
<feature type="modified residue" description="Phosphohistidine" evidence="9">
    <location>
        <position position="297"/>
    </location>
</feature>
<evidence type="ECO:0000313" key="17">
    <source>
        <dbReference type="Proteomes" id="UP000242765"/>
    </source>
</evidence>
<dbReference type="SUPFAM" id="SSF52172">
    <property type="entry name" value="CheY-like"/>
    <property type="match status" value="1"/>
</dbReference>
<keyword evidence="6 16" id="KW-0418">Kinase</keyword>
<dbReference type="PROSITE" id="PS50110">
    <property type="entry name" value="RESPONSE_REGULATORY"/>
    <property type="match status" value="1"/>
</dbReference>
<dbReference type="GO" id="GO:0000155">
    <property type="term" value="F:phosphorelay sensor kinase activity"/>
    <property type="evidence" value="ECO:0007669"/>
    <property type="project" value="InterPro"/>
</dbReference>
<dbReference type="InterPro" id="IPR001789">
    <property type="entry name" value="Sig_transdc_resp-reg_receiver"/>
</dbReference>
<dbReference type="InterPro" id="IPR004105">
    <property type="entry name" value="CheA-like_dim"/>
</dbReference>
<comment type="function">
    <text evidence="8">Involved in the transmission of sensory signals from the chemoreceptors to the flagellar motors. CheA is autophosphorylated; it can transfer its phosphate group to either CheB or CheY.</text>
</comment>
<keyword evidence="11" id="KW-0175">Coiled coil</keyword>
<feature type="domain" description="HPt" evidence="15">
    <location>
        <begin position="748"/>
        <end position="854"/>
    </location>
</feature>
<dbReference type="SUPFAM" id="SSF55874">
    <property type="entry name" value="ATPase domain of HSP90 chaperone/DNA topoisomerase II/histidine kinase"/>
    <property type="match status" value="1"/>
</dbReference>
<sequence length="1525" mass="172008">MKEILKHLVESTVLPEDSYLEQDAEILEIFIEELEEIFESLQPLLSQWIQDPTQDEVLLNIRRHYHTLKGSGRMVGAKSSGELAWTVEEALNRVIAKSLVISAPLQSYVNLVFNTYKYKLYNDFNNNQVHQIDLRPLVLLGQQIQKNVSIEPALEELLVLSTMLNAENVITGLEKVDIDAQSAPAAPVISVEENVAVSAASISEETFARVSGVDIAHHEAIEPRNEELISAETNTSLAQSHQGEYPSQRSDEGDQFLTETLAIFVEESEEHLAAIEAFLQLEHHTPEQYNRLIRALHTLRGSSSMAHVDDVFEVSGKVEQLFKVLVQADTESSTNENALLTHYAEFVRDYLHVLKQDGASDIKLQSIYQVFNRAWDRYDFQIEQLQDQASEHDLISQLVSLNIDYLLDAEFEFDKRAKVDYPHYFEQLIDQTSQLIKHTENRASQGIHEFSLELKACYIAVLGTPALLNTDYAFELFSKVHQEFIHLFDTLASGQRVSLNDDSKQALDEISAYLQQDIDSVESDLSTTIEPMSVAEAVPIAASVFDLSSITAQILEDKKQLDSTESHRDFDLEVLDIFIEEADELLINIDHDLNTWSKNLSDTTALKNLMRHLHTLKGGANMVQAEHIGWIAHELETIYERMIKKQMQATPELVQVIRIVQDNIADRLQMIHEQHVDYPAQNVLSILRGLGKHQVEVTTPVETYAATTATATSDLELVDDLVDVADLTPAALILEGTVEDDSNSENEPDQAELIARETFFEEAEELLDDSKHILSLWFDQRNNRSLLLQLQRIAHSIKGGAKMVRLEQVAEIAYELENVFEQFAVHNFSSNVYDSLLDMAFNWLKDAIKEQNYQHYDKLKSNLANITYVDVAVQLPNKLTRADLLSDFKPTDFVAGDGVEPPSMFGEWGQSHHADQNDEMIRISADLIEKMIDLSGENAINRSRIEMDLGQFGNTLSDMELAIQRLVDQLRRMEGELESQIIAKHGDLNSRYTDFDPLEMDQYSSLNQLSKSLAESASDLIDFKTTLSEKIRDTESLLLQQSRIQAEIQESLMRTRLVPFSRLLPRLQRLVRQTSTTLNKPTELLVNNTEGELDRTILEKLISPLEHMLRNAIDHGIEDASGRQNSQKSKTGRIDLNISRQGTDVIVTFTDDGKGIDAEKIKAKALEQGLITAEQQLTSDEILQLIFHPGFSTAQQVTQISGRGVGLDVVQSEIKLLGGQVTVHSELGKGSTFTIQVPTTVSVSDALMVKIGDQQFAVPLSQIDRIVRISPTALDEYFSSKSEFFEIDHQSYKLRYLAEFVAHQPVPRLHGIAHSLPVLLIKGSMGQTIAVLVDQLIGSRSQIVVKPIGQQFSNIGVITGATILGDGHVCLILDGQNIARQIQANHRVKDDGEHRDNQRHRDQRRLVMIVDDSVTVRKVTTRLLERNGFDVITAKDGVDAIEQLENVKPDLMLLDIEMPRMDGFEVTNLVRHHEVHRELPIIMITSRTGEKHRERAFSLGVTNYMGKPFQESELLENITALLETR</sequence>
<dbReference type="PROSITE" id="PS50894">
    <property type="entry name" value="HPT"/>
    <property type="match status" value="4"/>
</dbReference>
<dbReference type="Pfam" id="PF01627">
    <property type="entry name" value="Hpt"/>
    <property type="match status" value="4"/>
</dbReference>
<dbReference type="RefSeq" id="WP_086203644.1">
    <property type="nucleotide sequence ID" value="NZ_NEGB01000004.1"/>
</dbReference>
<protein>
    <recommendedName>
        <fullName evidence="3">Chemotaxis protein CheA</fullName>
        <ecNumber evidence="2">2.7.13.3</ecNumber>
    </recommendedName>
</protein>
<keyword evidence="7" id="KW-0902">Two-component regulatory system</keyword>
<comment type="catalytic activity">
    <reaction evidence="1">
        <text>ATP + protein L-histidine = ADP + protein N-phospho-L-histidine.</text>
        <dbReference type="EC" id="2.7.13.3"/>
    </reaction>
</comment>
<gene>
    <name evidence="16" type="ORF">B9T28_09030</name>
</gene>
<evidence type="ECO:0000256" key="1">
    <source>
        <dbReference type="ARBA" id="ARBA00000085"/>
    </source>
</evidence>
<dbReference type="SMART" id="SM00448">
    <property type="entry name" value="REC"/>
    <property type="match status" value="1"/>
</dbReference>
<dbReference type="GO" id="GO:0005737">
    <property type="term" value="C:cytoplasm"/>
    <property type="evidence" value="ECO:0007669"/>
    <property type="project" value="InterPro"/>
</dbReference>
<dbReference type="SUPFAM" id="SSF50341">
    <property type="entry name" value="CheW-like"/>
    <property type="match status" value="1"/>
</dbReference>
<evidence type="ECO:0000259" key="15">
    <source>
        <dbReference type="PROSITE" id="PS50894"/>
    </source>
</evidence>
<evidence type="ECO:0000256" key="6">
    <source>
        <dbReference type="ARBA" id="ARBA00022777"/>
    </source>
</evidence>
<evidence type="ECO:0000256" key="2">
    <source>
        <dbReference type="ARBA" id="ARBA00012438"/>
    </source>
</evidence>
<keyword evidence="17" id="KW-1185">Reference proteome</keyword>
<dbReference type="Gene3D" id="2.30.30.40">
    <property type="entry name" value="SH3 Domains"/>
    <property type="match status" value="1"/>
</dbReference>
<evidence type="ECO:0000256" key="11">
    <source>
        <dbReference type="SAM" id="Coils"/>
    </source>
</evidence>
<dbReference type="InterPro" id="IPR005467">
    <property type="entry name" value="His_kinase_dom"/>
</dbReference>
<feature type="domain" description="HPt" evidence="15">
    <location>
        <begin position="567"/>
        <end position="671"/>
    </location>
</feature>
<evidence type="ECO:0000256" key="3">
    <source>
        <dbReference type="ARBA" id="ARBA00021495"/>
    </source>
</evidence>
<evidence type="ECO:0000256" key="7">
    <source>
        <dbReference type="ARBA" id="ARBA00023012"/>
    </source>
</evidence>
<feature type="modified residue" description="Phosphohistidine" evidence="9">
    <location>
        <position position="795"/>
    </location>
</feature>